<dbReference type="AlphaFoldDB" id="A0A1H0K309"/>
<proteinExistence type="predicted"/>
<evidence type="ECO:0000313" key="3">
    <source>
        <dbReference type="Proteomes" id="UP000198860"/>
    </source>
</evidence>
<keyword evidence="1" id="KW-0812">Transmembrane</keyword>
<accession>A0A1H0K309</accession>
<dbReference type="OrthoDB" id="2589718at2"/>
<name>A0A1H0K309_HALAD</name>
<gene>
    <name evidence="2" type="ORF">SAMN05421677_105209</name>
</gene>
<dbReference type="Proteomes" id="UP000198860">
    <property type="component" value="Unassembled WGS sequence"/>
</dbReference>
<organism evidence="2 3">
    <name type="scientific">Halobacillus aidingensis</name>
    <dbReference type="NCBI Taxonomy" id="240303"/>
    <lineage>
        <taxon>Bacteria</taxon>
        <taxon>Bacillati</taxon>
        <taxon>Bacillota</taxon>
        <taxon>Bacilli</taxon>
        <taxon>Bacillales</taxon>
        <taxon>Bacillaceae</taxon>
        <taxon>Halobacillus</taxon>
    </lineage>
</organism>
<keyword evidence="3" id="KW-1185">Reference proteome</keyword>
<feature type="transmembrane region" description="Helical" evidence="1">
    <location>
        <begin position="12"/>
        <end position="29"/>
    </location>
</feature>
<evidence type="ECO:0000256" key="1">
    <source>
        <dbReference type="SAM" id="Phobius"/>
    </source>
</evidence>
<reference evidence="3" key="1">
    <citation type="submission" date="2016-10" db="EMBL/GenBank/DDBJ databases">
        <authorList>
            <person name="Varghese N."/>
            <person name="Submissions S."/>
        </authorList>
    </citation>
    <scope>NUCLEOTIDE SEQUENCE [LARGE SCALE GENOMIC DNA]</scope>
    <source>
        <strain evidence="3">CGMCC 1.3703</strain>
    </source>
</reference>
<keyword evidence="1" id="KW-0472">Membrane</keyword>
<evidence type="ECO:0000313" key="2">
    <source>
        <dbReference type="EMBL" id="SDO50448.1"/>
    </source>
</evidence>
<dbReference type="RefSeq" id="WP_089651856.1">
    <property type="nucleotide sequence ID" value="NZ_FNIZ01000005.1"/>
</dbReference>
<protein>
    <submittedName>
        <fullName evidence="2">Uncharacterized protein</fullName>
    </submittedName>
</protein>
<sequence length="200" mass="22894">MIRRLFHLNTLYILMAIIVIGILLIPRIIEGFHLQSKGISYVTSNIEGYYHKTFPLEEKYTVEINLSDLESNEGKVLFEDSENKIFVTKVTRSGSTYEVTFRSSGSYDADGATLVSGLEHARNTKGFTRHFKAEAEAVYNDETYELTPSGSSGFHYRNGDKFGFYLFPPNQMEKIQLKKEPIIKVTISHLQVNLWVKKPE</sequence>
<dbReference type="EMBL" id="FNIZ01000005">
    <property type="protein sequence ID" value="SDO50448.1"/>
    <property type="molecule type" value="Genomic_DNA"/>
</dbReference>
<keyword evidence="1" id="KW-1133">Transmembrane helix</keyword>